<evidence type="ECO:0000313" key="3">
    <source>
        <dbReference type="Proteomes" id="UP000248079"/>
    </source>
</evidence>
<name>A0A2V3ZXP9_9BACT</name>
<keyword evidence="3" id="KW-1185">Reference proteome</keyword>
<evidence type="ECO:0000259" key="1">
    <source>
        <dbReference type="Pfam" id="PF19783"/>
    </source>
</evidence>
<accession>A0A2V3ZXP9</accession>
<dbReference type="SUPFAM" id="SSF56935">
    <property type="entry name" value="Porins"/>
    <property type="match status" value="1"/>
</dbReference>
<comment type="caution">
    <text evidence="2">The sequence shown here is derived from an EMBL/GenBank/DDBJ whole genome shotgun (WGS) entry which is preliminary data.</text>
</comment>
<proteinExistence type="predicted"/>
<dbReference type="EMBL" id="QFLI01000006">
    <property type="protein sequence ID" value="PXX98975.1"/>
    <property type="molecule type" value="Genomic_DNA"/>
</dbReference>
<dbReference type="InterPro" id="IPR046235">
    <property type="entry name" value="DUF6268"/>
</dbReference>
<dbReference type="Proteomes" id="UP000248079">
    <property type="component" value="Unassembled WGS sequence"/>
</dbReference>
<gene>
    <name evidence="2" type="ORF">DF185_13915</name>
</gene>
<evidence type="ECO:0000313" key="2">
    <source>
        <dbReference type="EMBL" id="PXX98975.1"/>
    </source>
</evidence>
<organism evidence="2 3">
    <name type="scientific">Marinifilum breve</name>
    <dbReference type="NCBI Taxonomy" id="2184082"/>
    <lineage>
        <taxon>Bacteria</taxon>
        <taxon>Pseudomonadati</taxon>
        <taxon>Bacteroidota</taxon>
        <taxon>Bacteroidia</taxon>
        <taxon>Marinilabiliales</taxon>
        <taxon>Marinifilaceae</taxon>
    </lineage>
</organism>
<protein>
    <recommendedName>
        <fullName evidence="1">DUF6268 domain-containing protein</fullName>
    </recommendedName>
</protein>
<sequence length="272" mass="30652">MMQEKFGADYSFIGKGDNNNGNDISFEKYDFRFSIHKNLKTPGRRIFHTFNYAGVNIDYGSAPLLETDLKNFHTISYTFGYARPLKKGWFLTAYIKPNISSNFESSVGFDELNLFGMALFSKPINEKKNLILNLGAIYSNTIGVNAPIPIAGLVWKPDQKWTLNIGFPMFDVKYKASDKTEIGANLFISGENFSLTDDLVYNNQTSPIDNVSIMNIGGGLFLNQKITKKLSLNVNSGYTFHRKFEFKDGSDKVTDFDLDNNLFIKAGIKLSI</sequence>
<dbReference type="AlphaFoldDB" id="A0A2V3ZXP9"/>
<dbReference type="Pfam" id="PF19783">
    <property type="entry name" value="DUF6268"/>
    <property type="match status" value="1"/>
</dbReference>
<feature type="domain" description="DUF6268" evidence="1">
    <location>
        <begin position="52"/>
        <end position="269"/>
    </location>
</feature>
<reference evidence="2 3" key="1">
    <citation type="submission" date="2018-05" db="EMBL/GenBank/DDBJ databases">
        <title>Marinifilum breve JC075T sp. nov., a marine bacterium isolated from Yongle Blue Hole in the South China Sea.</title>
        <authorList>
            <person name="Fu T."/>
        </authorList>
    </citation>
    <scope>NUCLEOTIDE SEQUENCE [LARGE SCALE GENOMIC DNA]</scope>
    <source>
        <strain evidence="2 3">JC075</strain>
    </source>
</reference>